<reference evidence="2 3" key="1">
    <citation type="submission" date="2024-05" db="EMBL/GenBank/DDBJ databases">
        <title>Haplotype-resolved chromosome-level genome assembly of Huyou (Citrus changshanensis).</title>
        <authorList>
            <person name="Miao C."/>
            <person name="Chen W."/>
            <person name="Wu Y."/>
            <person name="Wang L."/>
            <person name="Zhao S."/>
            <person name="Grierson D."/>
            <person name="Xu C."/>
            <person name="Chen K."/>
        </authorList>
    </citation>
    <scope>NUCLEOTIDE SEQUENCE [LARGE SCALE GENOMIC DNA]</scope>
    <source>
        <strain evidence="2">01-14</strain>
        <tissue evidence="2">Leaf</tissue>
    </source>
</reference>
<proteinExistence type="predicted"/>
<accession>A0AAP0QKW5</accession>
<organism evidence="2 3">
    <name type="scientific">Citrus x changshan-huyou</name>
    <dbReference type="NCBI Taxonomy" id="2935761"/>
    <lineage>
        <taxon>Eukaryota</taxon>
        <taxon>Viridiplantae</taxon>
        <taxon>Streptophyta</taxon>
        <taxon>Embryophyta</taxon>
        <taxon>Tracheophyta</taxon>
        <taxon>Spermatophyta</taxon>
        <taxon>Magnoliopsida</taxon>
        <taxon>eudicotyledons</taxon>
        <taxon>Gunneridae</taxon>
        <taxon>Pentapetalae</taxon>
        <taxon>rosids</taxon>
        <taxon>malvids</taxon>
        <taxon>Sapindales</taxon>
        <taxon>Rutaceae</taxon>
        <taxon>Aurantioideae</taxon>
        <taxon>Citrus</taxon>
    </lineage>
</organism>
<protein>
    <submittedName>
        <fullName evidence="2">Uncharacterized protein</fullName>
    </submittedName>
</protein>
<feature type="compositionally biased region" description="Acidic residues" evidence="1">
    <location>
        <begin position="19"/>
        <end position="32"/>
    </location>
</feature>
<name>A0AAP0QKW5_9ROSI</name>
<comment type="caution">
    <text evidence="2">The sequence shown here is derived from an EMBL/GenBank/DDBJ whole genome shotgun (WGS) entry which is preliminary data.</text>
</comment>
<evidence type="ECO:0000256" key="1">
    <source>
        <dbReference type="SAM" id="MobiDB-lite"/>
    </source>
</evidence>
<dbReference type="Proteomes" id="UP001428341">
    <property type="component" value="Unassembled WGS sequence"/>
</dbReference>
<feature type="region of interest" description="Disordered" evidence="1">
    <location>
        <begin position="1"/>
        <end position="47"/>
    </location>
</feature>
<evidence type="ECO:0000313" key="3">
    <source>
        <dbReference type="Proteomes" id="UP001428341"/>
    </source>
</evidence>
<dbReference type="EMBL" id="JBCGBO010000005">
    <property type="protein sequence ID" value="KAK9199401.1"/>
    <property type="molecule type" value="Genomic_DNA"/>
</dbReference>
<keyword evidence="3" id="KW-1185">Reference proteome</keyword>
<evidence type="ECO:0000313" key="2">
    <source>
        <dbReference type="EMBL" id="KAK9199401.1"/>
    </source>
</evidence>
<sequence>MCGATRAYTSQYEDKAQNEEDDDLLDGYESDNGDYGPLSDSNDEHPFSRIFHAFGGQMFREGTEPI</sequence>
<dbReference type="AlphaFoldDB" id="A0AAP0QKW5"/>
<gene>
    <name evidence="2" type="ORF">WN944_014592</name>
</gene>